<evidence type="ECO:0000256" key="3">
    <source>
        <dbReference type="SAM" id="MobiDB-lite"/>
    </source>
</evidence>
<evidence type="ECO:0000313" key="5">
    <source>
        <dbReference type="Proteomes" id="UP000694240"/>
    </source>
</evidence>
<evidence type="ECO:0000256" key="1">
    <source>
        <dbReference type="ARBA" id="ARBA00022448"/>
    </source>
</evidence>
<feature type="region of interest" description="Disordered" evidence="3">
    <location>
        <begin position="149"/>
        <end position="174"/>
    </location>
</feature>
<protein>
    <submittedName>
        <fullName evidence="4">Uncharacterized protein</fullName>
    </submittedName>
</protein>
<organism evidence="4 5">
    <name type="scientific">Arabidopsis thaliana x Arabidopsis arenosa</name>
    <dbReference type="NCBI Taxonomy" id="1240361"/>
    <lineage>
        <taxon>Eukaryota</taxon>
        <taxon>Viridiplantae</taxon>
        <taxon>Streptophyta</taxon>
        <taxon>Embryophyta</taxon>
        <taxon>Tracheophyta</taxon>
        <taxon>Spermatophyta</taxon>
        <taxon>Magnoliopsida</taxon>
        <taxon>eudicotyledons</taxon>
        <taxon>Gunneridae</taxon>
        <taxon>Pentapetalae</taxon>
        <taxon>rosids</taxon>
        <taxon>malvids</taxon>
        <taxon>Brassicales</taxon>
        <taxon>Brassicaceae</taxon>
        <taxon>Camelineae</taxon>
        <taxon>Arabidopsis</taxon>
    </lineage>
</organism>
<dbReference type="AlphaFoldDB" id="A0A8T2AEK3"/>
<dbReference type="Pfam" id="PF05266">
    <property type="entry name" value="DUF724"/>
    <property type="match status" value="1"/>
</dbReference>
<reference evidence="4 5" key="1">
    <citation type="submission" date="2020-12" db="EMBL/GenBank/DDBJ databases">
        <title>Concerted genomic and epigenomic changes stabilize Arabidopsis allopolyploids.</title>
        <authorList>
            <person name="Chen Z."/>
        </authorList>
    </citation>
    <scope>NUCLEOTIDE SEQUENCE [LARGE SCALE GENOMIC DNA]</scope>
    <source>
        <strain evidence="4">Allo738</strain>
        <tissue evidence="4">Leaf</tissue>
    </source>
</reference>
<feature type="region of interest" description="Disordered" evidence="3">
    <location>
        <begin position="1"/>
        <end position="38"/>
    </location>
</feature>
<sequence>MLETETSGRGKRRRVEQEHRPDLNKTAAPRGSAEDIGLPFTKTLPSWKEYESDEVYKRTPQRPHFPSLAYSCELFREGIAAGLTGAFIKCVKTVDDMGEDTPRSKLDVYKETFVMLEEQGFDVRAPLSRINELLSLQNGLPNMLKKEMRGESSNKKAKAGLNKKPSFKTKEMARKSTVKQDRLNFLYEKQREIRERSSKEPKLNKSLVRCKSSFEDKETAK</sequence>
<name>A0A8T2AEK3_9BRAS</name>
<dbReference type="EMBL" id="JAEFBK010000009">
    <property type="protein sequence ID" value="KAG7570799.1"/>
    <property type="molecule type" value="Genomic_DNA"/>
</dbReference>
<evidence type="ECO:0000256" key="2">
    <source>
        <dbReference type="ARBA" id="ARBA00022604"/>
    </source>
</evidence>
<proteinExistence type="predicted"/>
<accession>A0A8T2AEK3</accession>
<keyword evidence="1" id="KW-0813">Transport</keyword>
<evidence type="ECO:0000313" key="4">
    <source>
        <dbReference type="EMBL" id="KAG7570799.1"/>
    </source>
</evidence>
<dbReference type="Proteomes" id="UP000694240">
    <property type="component" value="Chromosome 9"/>
</dbReference>
<comment type="caution">
    <text evidence="4">The sequence shown here is derived from an EMBL/GenBank/DDBJ whole genome shotgun (WGS) entry which is preliminary data.</text>
</comment>
<gene>
    <name evidence="4" type="ORF">ISN45_Aa04g033420</name>
</gene>
<keyword evidence="2" id="KW-0341">Growth regulation</keyword>
<keyword evidence="5" id="KW-1185">Reference proteome</keyword>
<dbReference type="InterPro" id="IPR007930">
    <property type="entry name" value="DUF724"/>
</dbReference>